<evidence type="ECO:0000313" key="2">
    <source>
        <dbReference type="Proteomes" id="UP000823749"/>
    </source>
</evidence>
<name>A0AAV6KRT3_9ERIC</name>
<sequence>MRRLFSQYRRASLEDDKKGIEFALYLELSNVNIPDRVKYSVIDEVVSFAHSMVEEKDAHHNKEEEEEKKMVFPIVVDIVVKNLQRPSESDPEAISRALSDMIGDVKIPPCVDRREFIKSFIACETALAKKRSRERCTRYRTY</sequence>
<dbReference type="Proteomes" id="UP000823749">
    <property type="component" value="Chromosome 4"/>
</dbReference>
<dbReference type="AlphaFoldDB" id="A0AAV6KRT3"/>
<keyword evidence="2" id="KW-1185">Reference proteome</keyword>
<evidence type="ECO:0000313" key="1">
    <source>
        <dbReference type="EMBL" id="KAG5555337.1"/>
    </source>
</evidence>
<dbReference type="EMBL" id="JACTNZ010000004">
    <property type="protein sequence ID" value="KAG5555337.1"/>
    <property type="molecule type" value="Genomic_DNA"/>
</dbReference>
<reference evidence="1" key="1">
    <citation type="submission" date="2020-08" db="EMBL/GenBank/DDBJ databases">
        <title>Plant Genome Project.</title>
        <authorList>
            <person name="Zhang R.-G."/>
        </authorList>
    </citation>
    <scope>NUCLEOTIDE SEQUENCE</scope>
    <source>
        <strain evidence="1">WSP0</strain>
        <tissue evidence="1">Leaf</tissue>
    </source>
</reference>
<accession>A0AAV6KRT3</accession>
<organism evidence="1 2">
    <name type="scientific">Rhododendron griersonianum</name>
    <dbReference type="NCBI Taxonomy" id="479676"/>
    <lineage>
        <taxon>Eukaryota</taxon>
        <taxon>Viridiplantae</taxon>
        <taxon>Streptophyta</taxon>
        <taxon>Embryophyta</taxon>
        <taxon>Tracheophyta</taxon>
        <taxon>Spermatophyta</taxon>
        <taxon>Magnoliopsida</taxon>
        <taxon>eudicotyledons</taxon>
        <taxon>Gunneridae</taxon>
        <taxon>Pentapetalae</taxon>
        <taxon>asterids</taxon>
        <taxon>Ericales</taxon>
        <taxon>Ericaceae</taxon>
        <taxon>Ericoideae</taxon>
        <taxon>Rhodoreae</taxon>
        <taxon>Rhododendron</taxon>
    </lineage>
</organism>
<gene>
    <name evidence="1" type="ORF">RHGRI_012766</name>
</gene>
<comment type="caution">
    <text evidence="1">The sequence shown here is derived from an EMBL/GenBank/DDBJ whole genome shotgun (WGS) entry which is preliminary data.</text>
</comment>
<protein>
    <submittedName>
        <fullName evidence="1">Uncharacterized protein</fullName>
    </submittedName>
</protein>
<proteinExistence type="predicted"/>